<dbReference type="PROSITE" id="PS51729">
    <property type="entry name" value="GNAT_YJDJ"/>
    <property type="match status" value="1"/>
</dbReference>
<dbReference type="STRING" id="331648.BST97_08980"/>
<dbReference type="RefSeq" id="WP_085766919.1">
    <property type="nucleotide sequence ID" value="NZ_CP019344.1"/>
</dbReference>
<dbReference type="AlphaFoldDB" id="A0A1W6MKN2"/>
<dbReference type="PROSITE" id="PS51186">
    <property type="entry name" value="GNAT"/>
    <property type="match status" value="1"/>
</dbReference>
<keyword evidence="3" id="KW-0808">Transferase</keyword>
<evidence type="ECO:0000313" key="3">
    <source>
        <dbReference type="EMBL" id="ARN78122.1"/>
    </source>
</evidence>
<dbReference type="CDD" id="cd04301">
    <property type="entry name" value="NAT_SF"/>
    <property type="match status" value="1"/>
</dbReference>
<proteinExistence type="predicted"/>
<reference evidence="3 4" key="1">
    <citation type="submission" date="2016-11" db="EMBL/GenBank/DDBJ databases">
        <title>Trade-off between light-utilization and light-protection in marine flavobacteria.</title>
        <authorList>
            <person name="Kumagai Y."/>
        </authorList>
    </citation>
    <scope>NUCLEOTIDE SEQUENCE [LARGE SCALE GENOMIC DNA]</scope>
    <source>
        <strain evidence="3 4">JCM 13191</strain>
    </source>
</reference>
<dbReference type="OrthoDB" id="9793389at2"/>
<accession>A0A1W6MKN2</accession>
<dbReference type="GO" id="GO:0016747">
    <property type="term" value="F:acyltransferase activity, transferring groups other than amino-acyl groups"/>
    <property type="evidence" value="ECO:0007669"/>
    <property type="project" value="InterPro"/>
</dbReference>
<evidence type="ECO:0000259" key="1">
    <source>
        <dbReference type="PROSITE" id="PS51186"/>
    </source>
</evidence>
<feature type="domain" description="N-acetyltransferase" evidence="1">
    <location>
        <begin position="1"/>
        <end position="95"/>
    </location>
</feature>
<sequence>MKNQIKHKESESRGIFYIHDEEDKKIAELTYSLENDVMTIDHTEVDPSKEGKGLGTKIVQHSVEFAREKNRKVNPLCPFAEVLFDKHEDWNDLRV</sequence>
<dbReference type="Pfam" id="PF14542">
    <property type="entry name" value="Acetyltransf_CG"/>
    <property type="match status" value="1"/>
</dbReference>
<gene>
    <name evidence="3" type="ORF">BST97_08980</name>
</gene>
<keyword evidence="4" id="KW-1185">Reference proteome</keyword>
<dbReference type="EMBL" id="CP019344">
    <property type="protein sequence ID" value="ARN78122.1"/>
    <property type="molecule type" value="Genomic_DNA"/>
</dbReference>
<feature type="domain" description="N-acetyltransferase" evidence="2">
    <location>
        <begin position="8"/>
        <end position="95"/>
    </location>
</feature>
<dbReference type="SUPFAM" id="SSF55729">
    <property type="entry name" value="Acyl-CoA N-acyltransferases (Nat)"/>
    <property type="match status" value="1"/>
</dbReference>
<evidence type="ECO:0000259" key="2">
    <source>
        <dbReference type="PROSITE" id="PS51729"/>
    </source>
</evidence>
<protein>
    <submittedName>
        <fullName evidence="3">GNAT family N-acetyltransferase</fullName>
    </submittedName>
</protein>
<dbReference type="InterPro" id="IPR045057">
    <property type="entry name" value="Gcn5-rel_NAT"/>
</dbReference>
<dbReference type="PANTHER" id="PTHR31435">
    <property type="entry name" value="PROTEIN NATD1"/>
    <property type="match status" value="1"/>
</dbReference>
<dbReference type="Gene3D" id="3.40.630.30">
    <property type="match status" value="1"/>
</dbReference>
<evidence type="ECO:0000313" key="4">
    <source>
        <dbReference type="Proteomes" id="UP000193431"/>
    </source>
</evidence>
<name>A0A1W6MKN2_9FLAO</name>
<dbReference type="InterPro" id="IPR031165">
    <property type="entry name" value="GNAT_YJDJ"/>
</dbReference>
<dbReference type="InterPro" id="IPR000182">
    <property type="entry name" value="GNAT_dom"/>
</dbReference>
<dbReference type="Proteomes" id="UP000193431">
    <property type="component" value="Chromosome"/>
</dbReference>
<dbReference type="InterPro" id="IPR016181">
    <property type="entry name" value="Acyl_CoA_acyltransferase"/>
</dbReference>
<organism evidence="3 4">
    <name type="scientific">Nonlabens spongiae</name>
    <dbReference type="NCBI Taxonomy" id="331648"/>
    <lineage>
        <taxon>Bacteria</taxon>
        <taxon>Pseudomonadati</taxon>
        <taxon>Bacteroidota</taxon>
        <taxon>Flavobacteriia</taxon>
        <taxon>Flavobacteriales</taxon>
        <taxon>Flavobacteriaceae</taxon>
        <taxon>Nonlabens</taxon>
    </lineage>
</organism>
<dbReference type="PANTHER" id="PTHR31435:SF10">
    <property type="entry name" value="BSR4717 PROTEIN"/>
    <property type="match status" value="1"/>
</dbReference>